<organism evidence="1 2">
    <name type="scientific">Francisella halioticida</name>
    <dbReference type="NCBI Taxonomy" id="549298"/>
    <lineage>
        <taxon>Bacteria</taxon>
        <taxon>Pseudomonadati</taxon>
        <taxon>Pseudomonadota</taxon>
        <taxon>Gammaproteobacteria</taxon>
        <taxon>Thiotrichales</taxon>
        <taxon>Francisellaceae</taxon>
        <taxon>Francisella</taxon>
    </lineage>
</organism>
<dbReference type="Proteomes" id="UP000249910">
    <property type="component" value="Chromosome"/>
</dbReference>
<proteinExistence type="predicted"/>
<protein>
    <recommendedName>
        <fullName evidence="3">Phage tail protein</fullName>
    </recommendedName>
</protein>
<gene>
    <name evidence="1" type="ORF">CDV26_08995</name>
</gene>
<keyword evidence="2" id="KW-1185">Reference proteome</keyword>
<accession>A0ABN5AX74</accession>
<sequence length="676" mass="77551">MFNNLDNISVDQIKFDGLTVAEVEYLKSLFNYSSPNSIEEFKFAQKYNRWFASKQIGSITNGRLQVSITLLNEDLSLNTKKIKYLHTSQIKDLSIDFELYGFSGELSFNFPYNLEKENLWSDLANYQNKFVVELAYQEDIDESGKGNYKPNKYNGWSVRGYIDLTKNDAVELTDQISQVDSSIGVRHYLSCKLFFTDVFAFIAKQHYPVKVYPQSSYVKVFDSIFKNFNNLLNISNIHISKDITILDTQYNWICVNCDYPRRSFYDFFFYTLRHYQLQLIYDYSSKDPSYSIVDLTKPEPNKAKSKELPVGIIIKIVNQIGDYSFSNTNLINQHWTTQEESSISIYASGKSVLVSKDHVFGYPVPSTQLKSAKEFYKKEIDNTGKKLKCTNLEWGRFPEEFTILPKNKFTLPKSYQQILPQYTGDLVISRARISFKNYKKITIYAGQESIYTTCASDKDISSIDYQLKQGINIKTQVCSADTLALSFPDFDKSIKDLSIYGWIDDLNDSSKDTIYFVTEGDNPTSQKDTSADFVASKQTSFLMSDRTNKELSYIVKLPPDLNGTSKKPFYITLPYFILQDHEVIPLRKGTPVAISLSQESGSIDRVMWHSMQDKTFSKDSQINKVVFGSNDSAGVIHQAKNQKLKEGSLEIFSKTSSNKTQIISDKSQMSLVYSEE</sequence>
<evidence type="ECO:0000313" key="1">
    <source>
        <dbReference type="EMBL" id="ASG68509.1"/>
    </source>
</evidence>
<dbReference type="EMBL" id="CP022132">
    <property type="protein sequence ID" value="ASG68509.1"/>
    <property type="molecule type" value="Genomic_DNA"/>
</dbReference>
<dbReference type="RefSeq" id="WP_088772989.1">
    <property type="nucleotide sequence ID" value="NZ_AP023082.1"/>
</dbReference>
<evidence type="ECO:0000313" key="2">
    <source>
        <dbReference type="Proteomes" id="UP000249910"/>
    </source>
</evidence>
<name>A0ABN5AX74_9GAMM</name>
<evidence type="ECO:0008006" key="3">
    <source>
        <dbReference type="Google" id="ProtNLM"/>
    </source>
</evidence>
<reference evidence="1 2" key="1">
    <citation type="submission" date="2017-06" db="EMBL/GenBank/DDBJ databases">
        <title>Complete genome of Francisella halioticida.</title>
        <authorList>
            <person name="Sjodin A."/>
        </authorList>
    </citation>
    <scope>NUCLEOTIDE SEQUENCE [LARGE SCALE GENOMIC DNA]</scope>
    <source>
        <strain evidence="1 2">DSM 23729</strain>
    </source>
</reference>